<dbReference type="InterPro" id="IPR011990">
    <property type="entry name" value="TPR-like_helical_dom_sf"/>
</dbReference>
<dbReference type="EMBL" id="NIPO01000001">
    <property type="protein sequence ID" value="PJR03503.1"/>
    <property type="molecule type" value="Genomic_DNA"/>
</dbReference>
<keyword evidence="7" id="KW-1185">Reference proteome</keyword>
<evidence type="ECO:0000313" key="6">
    <source>
        <dbReference type="EMBL" id="PJR03503.1"/>
    </source>
</evidence>
<evidence type="ECO:0000259" key="5">
    <source>
        <dbReference type="Pfam" id="PF13525"/>
    </source>
</evidence>
<dbReference type="NCBIfam" id="TIGR03302">
    <property type="entry name" value="OM_YfiO"/>
    <property type="match status" value="1"/>
</dbReference>
<organism evidence="6 7">
    <name type="scientific">Avrilella dinanensis</name>
    <dbReference type="NCBI Taxonomy" id="2008672"/>
    <lineage>
        <taxon>Bacteria</taxon>
        <taxon>Pseudomonadati</taxon>
        <taxon>Bacteroidota</taxon>
        <taxon>Flavobacteriia</taxon>
        <taxon>Flavobacteriales</taxon>
        <taxon>Flavobacteriaceae</taxon>
        <taxon>Avrilella</taxon>
    </lineage>
</organism>
<evidence type="ECO:0000256" key="2">
    <source>
        <dbReference type="ARBA" id="ARBA00023136"/>
    </source>
</evidence>
<evidence type="ECO:0000256" key="3">
    <source>
        <dbReference type="ARBA" id="ARBA00023237"/>
    </source>
</evidence>
<keyword evidence="2" id="KW-0472">Membrane</keyword>
<evidence type="ECO:0000313" key="7">
    <source>
        <dbReference type="Proteomes" id="UP000231960"/>
    </source>
</evidence>
<evidence type="ECO:0000256" key="4">
    <source>
        <dbReference type="SAM" id="Coils"/>
    </source>
</evidence>
<name>A0A2M9R451_9FLAO</name>
<dbReference type="OrthoDB" id="9770761at2"/>
<protein>
    <recommendedName>
        <fullName evidence="5">Outer membrane lipoprotein BamD-like domain-containing protein</fullName>
    </recommendedName>
</protein>
<dbReference type="AlphaFoldDB" id="A0A2M9R451"/>
<evidence type="ECO:0000256" key="1">
    <source>
        <dbReference type="ARBA" id="ARBA00022729"/>
    </source>
</evidence>
<comment type="caution">
    <text evidence="6">The sequence shown here is derived from an EMBL/GenBank/DDBJ whole genome shotgun (WGS) entry which is preliminary data.</text>
</comment>
<accession>A0A2M9R451</accession>
<dbReference type="RefSeq" id="WP_100677071.1">
    <property type="nucleotide sequence ID" value="NZ_NIPO01000001.1"/>
</dbReference>
<keyword evidence="4" id="KW-0175">Coiled coil</keyword>
<sequence length="270" mass="31860">MKKYALVIGFAWVLVGCSTYQKAVKSDDVEHQLAIANQLFEEGNFSKAANLYELIEKKEGWKPEREEMFVNYVTALNERKKYELVAPVTNKFNMLFPSSTFREQMLYMNAMALYNQSESYSTDQHITHEAIEKFNEFTRSFPNSSLYMDAQKMKYELNTRLEKKAYENAKLYNTIGEYTRDYNAAIVALDNFLRDYPSGEYKEDALYYKFDSAYKLAINSVYGKMQERLNKAVTYYNQLIAYDDNTKYKEQADRQLQRIEKELTQFTKSK</sequence>
<dbReference type="InterPro" id="IPR039565">
    <property type="entry name" value="BamD-like"/>
</dbReference>
<dbReference type="PROSITE" id="PS51257">
    <property type="entry name" value="PROKAR_LIPOPROTEIN"/>
    <property type="match status" value="1"/>
</dbReference>
<proteinExistence type="predicted"/>
<dbReference type="SUPFAM" id="SSF48452">
    <property type="entry name" value="TPR-like"/>
    <property type="match status" value="1"/>
</dbReference>
<keyword evidence="3" id="KW-0998">Cell outer membrane</keyword>
<dbReference type="Gene3D" id="1.25.40.10">
    <property type="entry name" value="Tetratricopeptide repeat domain"/>
    <property type="match status" value="1"/>
</dbReference>
<feature type="domain" description="Outer membrane lipoprotein BamD-like" evidence="5">
    <location>
        <begin position="36"/>
        <end position="178"/>
    </location>
</feature>
<keyword evidence="1" id="KW-0732">Signal</keyword>
<dbReference type="InterPro" id="IPR017689">
    <property type="entry name" value="BamD"/>
</dbReference>
<gene>
    <name evidence="6" type="ORF">CDL10_02480</name>
</gene>
<dbReference type="Proteomes" id="UP000231960">
    <property type="component" value="Unassembled WGS sequence"/>
</dbReference>
<reference evidence="6 7" key="1">
    <citation type="submission" date="2017-06" db="EMBL/GenBank/DDBJ databases">
        <title>Description of Avrilella dinanensis gen. nov. sp. nov.</title>
        <authorList>
            <person name="Leyer C."/>
            <person name="Sassi M."/>
            <person name="Minet J."/>
            <person name="Kayal S."/>
            <person name="Cattoir V."/>
        </authorList>
    </citation>
    <scope>NUCLEOTIDE SEQUENCE [LARGE SCALE GENOMIC DNA]</scope>
    <source>
        <strain evidence="6 7">UR159</strain>
    </source>
</reference>
<feature type="coiled-coil region" evidence="4">
    <location>
        <begin position="242"/>
        <end position="269"/>
    </location>
</feature>
<dbReference type="Pfam" id="PF13525">
    <property type="entry name" value="YfiO"/>
    <property type="match status" value="1"/>
</dbReference>